<accession>A0A0C5VRY5</accession>
<dbReference type="AlphaFoldDB" id="A0A0C5VRY5"/>
<dbReference type="RefSeq" id="WP_044619155.1">
    <property type="nucleotide sequence ID" value="NZ_CP007142.1"/>
</dbReference>
<organism evidence="1 2">
    <name type="scientific">Gynuella sunshinyii YC6258</name>
    <dbReference type="NCBI Taxonomy" id="1445510"/>
    <lineage>
        <taxon>Bacteria</taxon>
        <taxon>Pseudomonadati</taxon>
        <taxon>Pseudomonadota</taxon>
        <taxon>Gammaproteobacteria</taxon>
        <taxon>Oceanospirillales</taxon>
        <taxon>Saccharospirillaceae</taxon>
        <taxon>Gynuella</taxon>
    </lineage>
</organism>
<dbReference type="Proteomes" id="UP000032266">
    <property type="component" value="Chromosome"/>
</dbReference>
<evidence type="ECO:0000313" key="1">
    <source>
        <dbReference type="EMBL" id="AJQ97407.1"/>
    </source>
</evidence>
<name>A0A0C5VRY5_9GAMM</name>
<keyword evidence="2" id="KW-1185">Reference proteome</keyword>
<evidence type="ECO:0000313" key="2">
    <source>
        <dbReference type="Proteomes" id="UP000032266"/>
    </source>
</evidence>
<proteinExistence type="predicted"/>
<dbReference type="PROSITE" id="PS51257">
    <property type="entry name" value="PROKAR_LIPOPROTEIN"/>
    <property type="match status" value="1"/>
</dbReference>
<dbReference type="OrthoDB" id="5703399at2"/>
<reference evidence="1 2" key="1">
    <citation type="submission" date="2014-01" db="EMBL/GenBank/DDBJ databases">
        <title>Full genme sequencing of cellulolytic bacterium Gynuella sunshinyii YC6258T gen. nov., sp. nov.</title>
        <authorList>
            <person name="Khan H."/>
            <person name="Chung E.J."/>
            <person name="Chung Y.R."/>
        </authorList>
    </citation>
    <scope>NUCLEOTIDE SEQUENCE [LARGE SCALE GENOMIC DNA]</scope>
    <source>
        <strain evidence="1 2">YC6258</strain>
    </source>
</reference>
<sequence>MKVINALLITTALMFGCQTVADKSNTENPEAVNSDWIKTGLETNSPIVSSAALDWVLTQGNQQQLEQFMSQDLSNLKTSTGAYTDTYLPTMNDSWQLLKADTLSADIAHLYYRTRGDDFFWIRFDLSPDSQGHWRIDDIQNFDNGLSYQQWLRQLKTVNTILNKSSKSRSKSNLTLKEAAILAMNSPDTLKYLGLDPEMAIFVDVKTIDVSHPLTKPSQATYQRQIDKNTDKILPLQEYFLSLNTKDLSMIKQKQQQFANMTGDFWWPVYFYGRYMQAIGNQSEAQRLFRQAIIIDPVIDSSYFTLLESYVAGKQYSEAITVINYLDELDYIMDQEYFSDPIYHDFILSPEFIAWQKSQKS</sequence>
<dbReference type="HOGENOM" id="CLU_766761_0_0_6"/>
<gene>
    <name evidence="1" type="ORF">YC6258_05377</name>
</gene>
<protein>
    <submittedName>
        <fullName evidence="1">Uncharacterized protein</fullName>
    </submittedName>
</protein>
<dbReference type="EMBL" id="CP007142">
    <property type="protein sequence ID" value="AJQ97407.1"/>
    <property type="molecule type" value="Genomic_DNA"/>
</dbReference>
<dbReference type="STRING" id="1445510.YC6258_05377"/>
<dbReference type="KEGG" id="gsn:YC6258_05377"/>
<dbReference type="InterPro" id="IPR011990">
    <property type="entry name" value="TPR-like_helical_dom_sf"/>
</dbReference>
<dbReference type="SUPFAM" id="SSF48452">
    <property type="entry name" value="TPR-like"/>
    <property type="match status" value="1"/>
</dbReference>